<dbReference type="InterPro" id="IPR000014">
    <property type="entry name" value="PAS"/>
</dbReference>
<dbReference type="GeneID" id="30411666"/>
<dbReference type="InterPro" id="IPR036890">
    <property type="entry name" value="HATPase_C_sf"/>
</dbReference>
<keyword evidence="4 11" id="KW-0808">Transferase</keyword>
<dbReference type="EC" id="2.7.13.3" evidence="2"/>
<dbReference type="GO" id="GO:0005524">
    <property type="term" value="F:ATP binding"/>
    <property type="evidence" value="ECO:0007669"/>
    <property type="project" value="UniProtKB-KW"/>
</dbReference>
<dbReference type="Gene3D" id="3.30.450.20">
    <property type="entry name" value="PAS domain"/>
    <property type="match status" value="3"/>
</dbReference>
<dbReference type="InterPro" id="IPR031621">
    <property type="entry name" value="HisKA_7TM"/>
</dbReference>
<feature type="transmembrane region" description="Helical" evidence="8">
    <location>
        <begin position="182"/>
        <end position="205"/>
    </location>
</feature>
<comment type="catalytic activity">
    <reaction evidence="1">
        <text>ATP + protein L-histidine = ADP + protein N-phospho-L-histidine.</text>
        <dbReference type="EC" id="2.7.13.3"/>
    </reaction>
</comment>
<keyword evidence="8" id="KW-0472">Membrane</keyword>
<evidence type="ECO:0000256" key="7">
    <source>
        <dbReference type="ARBA" id="ARBA00022840"/>
    </source>
</evidence>
<proteinExistence type="predicted"/>
<dbReference type="PROSITE" id="PS50112">
    <property type="entry name" value="PAS"/>
    <property type="match status" value="2"/>
</dbReference>
<feature type="domain" description="PAS" evidence="10">
    <location>
        <begin position="474"/>
        <end position="545"/>
    </location>
</feature>
<dbReference type="InterPro" id="IPR011495">
    <property type="entry name" value="Sig_transdc_His_kin_sub2_dim/P"/>
</dbReference>
<evidence type="ECO:0000256" key="3">
    <source>
        <dbReference type="ARBA" id="ARBA00022553"/>
    </source>
</evidence>
<dbReference type="PATRIC" id="fig|129848.4.peg.817"/>
<dbReference type="Gene3D" id="3.30.565.10">
    <property type="entry name" value="Histidine kinase-like ATPase, C-terminal domain"/>
    <property type="match status" value="1"/>
</dbReference>
<dbReference type="SMART" id="SM00091">
    <property type="entry name" value="PAS"/>
    <property type="match status" value="3"/>
</dbReference>
<feature type="domain" description="Histidine kinase" evidence="9">
    <location>
        <begin position="609"/>
        <end position="801"/>
    </location>
</feature>
<dbReference type="GO" id="GO:0006355">
    <property type="term" value="P:regulation of DNA-templated transcription"/>
    <property type="evidence" value="ECO:0007669"/>
    <property type="project" value="InterPro"/>
</dbReference>
<protein>
    <recommendedName>
        <fullName evidence="2">histidine kinase</fullName>
        <ecNumber evidence="2">2.7.13.3</ecNumber>
    </recommendedName>
</protein>
<organism evidence="11 12">
    <name type="scientific">Methanobacterium congolense</name>
    <dbReference type="NCBI Taxonomy" id="118062"/>
    <lineage>
        <taxon>Archaea</taxon>
        <taxon>Methanobacteriati</taxon>
        <taxon>Methanobacteriota</taxon>
        <taxon>Methanomada group</taxon>
        <taxon>Methanobacteria</taxon>
        <taxon>Methanobacteriales</taxon>
        <taxon>Methanobacteriaceae</taxon>
        <taxon>Methanobacterium</taxon>
    </lineage>
</organism>
<keyword evidence="7" id="KW-0067">ATP-binding</keyword>
<keyword evidence="5" id="KW-0547">Nucleotide-binding</keyword>
<dbReference type="Pfam" id="PF13426">
    <property type="entry name" value="PAS_9"/>
    <property type="match status" value="1"/>
</dbReference>
<dbReference type="CDD" id="cd00130">
    <property type="entry name" value="PAS"/>
    <property type="match status" value="2"/>
</dbReference>
<evidence type="ECO:0000313" key="12">
    <source>
        <dbReference type="Proteomes" id="UP000094707"/>
    </source>
</evidence>
<keyword evidence="12" id="KW-1185">Reference proteome</keyword>
<gene>
    <name evidence="11" type="primary">pdtaS7</name>
    <name evidence="11" type="ORF">MCBB_0815</name>
</gene>
<dbReference type="Proteomes" id="UP000094707">
    <property type="component" value="Chromosome I"/>
</dbReference>
<dbReference type="AlphaFoldDB" id="A0A1D3L1R3"/>
<feature type="transmembrane region" description="Helical" evidence="8">
    <location>
        <begin position="102"/>
        <end position="125"/>
    </location>
</feature>
<name>A0A1D3L1R3_9EURY</name>
<feature type="transmembrane region" description="Helical" evidence="8">
    <location>
        <begin position="70"/>
        <end position="90"/>
    </location>
</feature>
<dbReference type="NCBIfam" id="TIGR00229">
    <property type="entry name" value="sensory_box"/>
    <property type="match status" value="3"/>
</dbReference>
<dbReference type="STRING" id="118062.MCBB_0815"/>
<dbReference type="PANTHER" id="PTHR41523:SF8">
    <property type="entry name" value="ETHYLENE RESPONSE SENSOR PROTEIN"/>
    <property type="match status" value="1"/>
</dbReference>
<dbReference type="GO" id="GO:0004673">
    <property type="term" value="F:protein histidine kinase activity"/>
    <property type="evidence" value="ECO:0007669"/>
    <property type="project" value="UniProtKB-EC"/>
</dbReference>
<evidence type="ECO:0000256" key="6">
    <source>
        <dbReference type="ARBA" id="ARBA00022777"/>
    </source>
</evidence>
<evidence type="ECO:0000256" key="4">
    <source>
        <dbReference type="ARBA" id="ARBA00022679"/>
    </source>
</evidence>
<dbReference type="EMBL" id="LT607756">
    <property type="protein sequence ID" value="SCG85380.1"/>
    <property type="molecule type" value="Genomic_DNA"/>
</dbReference>
<keyword evidence="3" id="KW-0597">Phosphoprotein</keyword>
<reference evidence="11 12" key="1">
    <citation type="submission" date="2016-08" db="EMBL/GenBank/DDBJ databases">
        <authorList>
            <person name="Seilhamer J.J."/>
        </authorList>
    </citation>
    <scope>NUCLEOTIDE SEQUENCE [LARGE SCALE GENOMIC DNA]</scope>
    <source>
        <strain evidence="11">Buetzberg</strain>
    </source>
</reference>
<keyword evidence="6 11" id="KW-0418">Kinase</keyword>
<dbReference type="SUPFAM" id="SSF55874">
    <property type="entry name" value="ATPase domain of HSP90 chaperone/DNA topoisomerase II/histidine kinase"/>
    <property type="match status" value="1"/>
</dbReference>
<dbReference type="PANTHER" id="PTHR41523">
    <property type="entry name" value="TWO-COMPONENT SYSTEM SENSOR PROTEIN"/>
    <property type="match status" value="1"/>
</dbReference>
<dbReference type="PROSITE" id="PS50109">
    <property type="entry name" value="HIS_KIN"/>
    <property type="match status" value="1"/>
</dbReference>
<evidence type="ECO:0000313" key="11">
    <source>
        <dbReference type="EMBL" id="SCG85380.1"/>
    </source>
</evidence>
<evidence type="ECO:0000256" key="8">
    <source>
        <dbReference type="SAM" id="Phobius"/>
    </source>
</evidence>
<evidence type="ECO:0000259" key="10">
    <source>
        <dbReference type="PROSITE" id="PS50112"/>
    </source>
</evidence>
<dbReference type="InterPro" id="IPR035965">
    <property type="entry name" value="PAS-like_dom_sf"/>
</dbReference>
<dbReference type="InterPro" id="IPR013767">
    <property type="entry name" value="PAS_fold"/>
</dbReference>
<feature type="transmembrane region" description="Helical" evidence="8">
    <location>
        <begin position="145"/>
        <end position="170"/>
    </location>
</feature>
<feature type="transmembrane region" description="Helical" evidence="8">
    <location>
        <begin position="36"/>
        <end position="58"/>
    </location>
</feature>
<dbReference type="OrthoDB" id="8127at2157"/>
<evidence type="ECO:0000256" key="5">
    <source>
        <dbReference type="ARBA" id="ARBA00022741"/>
    </source>
</evidence>
<dbReference type="Pfam" id="PF16927">
    <property type="entry name" value="HisKA_7TM"/>
    <property type="match status" value="1"/>
</dbReference>
<dbReference type="RefSeq" id="WP_071906554.1">
    <property type="nucleotide sequence ID" value="NZ_LT607756.1"/>
</dbReference>
<evidence type="ECO:0000259" key="9">
    <source>
        <dbReference type="PROSITE" id="PS50109"/>
    </source>
</evidence>
<keyword evidence="8" id="KW-1133">Transmembrane helix</keyword>
<dbReference type="SUPFAM" id="SSF55785">
    <property type="entry name" value="PYP-like sensor domain (PAS domain)"/>
    <property type="match status" value="3"/>
</dbReference>
<accession>A0A1D3L1R3</accession>
<keyword evidence="8" id="KW-0812">Transmembrane</keyword>
<dbReference type="Pfam" id="PF02518">
    <property type="entry name" value="HATPase_c"/>
    <property type="match status" value="1"/>
</dbReference>
<dbReference type="SMART" id="SM00387">
    <property type="entry name" value="HATPase_c"/>
    <property type="match status" value="1"/>
</dbReference>
<dbReference type="KEGG" id="mcub:MCBB_0815"/>
<dbReference type="Pfam" id="PF07568">
    <property type="entry name" value="HisKA_2"/>
    <property type="match status" value="1"/>
</dbReference>
<dbReference type="InterPro" id="IPR003594">
    <property type="entry name" value="HATPase_dom"/>
</dbReference>
<dbReference type="Pfam" id="PF13188">
    <property type="entry name" value="PAS_8"/>
    <property type="match status" value="1"/>
</dbReference>
<evidence type="ECO:0000256" key="1">
    <source>
        <dbReference type="ARBA" id="ARBA00000085"/>
    </source>
</evidence>
<evidence type="ECO:0000256" key="2">
    <source>
        <dbReference type="ARBA" id="ARBA00012438"/>
    </source>
</evidence>
<dbReference type="InterPro" id="IPR005467">
    <property type="entry name" value="His_kinase_dom"/>
</dbReference>
<feature type="transmembrane region" description="Helical" evidence="8">
    <location>
        <begin position="6"/>
        <end position="24"/>
    </location>
</feature>
<feature type="domain" description="PAS" evidence="10">
    <location>
        <begin position="349"/>
        <end position="422"/>
    </location>
</feature>
<dbReference type="Pfam" id="PF00989">
    <property type="entry name" value="PAS"/>
    <property type="match status" value="1"/>
</dbReference>
<sequence length="814" mass="92995">MELQYTTYTALLLFTTCLNIFLAWNIWKRQRISGSIYLFFIILAAALWSFTGALELASTTIATKILWGKISYIAITTVAPLWFLFTVTYSKNQFKVKKQQTILLLIIPTLTTLLAFTNEMHGLVWSGFSYLETSAGLIILYKHGIAAIISAIYSYALMIMGLIVIGQNLFREPSIYKQRGFLMVLAALIPLLSNLIYALGVSPFYFDPTPLALTITGILVFWSLFHYKLFDLVPPAYETLFSNMKSGVMVLDLNERIVDVNDSVKNIIGLGSSSVGEKVEDELDMWSEIHPIEGQNDAKMELKLENNPENRFLEICYNRIYTEGIPSGWLYIFEDISDRKIAEKELKESETRYRTIFENTGTAMIMIESNGMISLTNAEFLELTGFRREDVEGKMQLVDFVSEEERNTLMDYHHLRRSERGVAPRNYEFSFKDADGKIKHVLATVSIINNTDKSIASFMDFTELKETEMALKESERKYREFADMLPQTVFETDEHGNVTFFNDHAFKMFGYSQKDLEDGLNILEVIDENERQRSLDKFDKISQGDLSGDEYNAKHADGNNFPIILYSTPKCHDRKNQGFRGIIVDISDIKDVENELTKSLHEKEVLLQELHHRVKNNMQIISSLLSLQAAYTESHEVKTVLRDSQNRVQTMAIIHENLYSIDDFSRLEVSDYLESMVQSIVSSYSPEPEGIELEMSLEKVYLNLETALPLGLLVNEMVSNSMEHAFPRSGGKITLNLRSHGERYVLKVKDNGVGLPEDFDPLKTDSLGLQLINNLVKQIEGSLEVKSEDGAEFTVRFREIKYKERMTPIKTVPA</sequence>